<keyword evidence="18" id="KW-1185">Reference proteome</keyword>
<dbReference type="Gene3D" id="3.30.70.3040">
    <property type="match status" value="1"/>
</dbReference>
<keyword evidence="8 14" id="KW-0812">Transmembrane</keyword>
<protein>
    <recommendedName>
        <fullName evidence="4 12">Cell division protein FtsX</fullName>
    </recommendedName>
</protein>
<comment type="caution">
    <text evidence="17">The sequence shown here is derived from an EMBL/GenBank/DDBJ whole genome shotgun (WGS) entry which is preliminary data.</text>
</comment>
<keyword evidence="5 12" id="KW-1003">Cell membrane</keyword>
<keyword evidence="10 12" id="KW-0472">Membrane</keyword>
<evidence type="ECO:0000256" key="12">
    <source>
        <dbReference type="PIRNR" id="PIRNR003097"/>
    </source>
</evidence>
<feature type="transmembrane region" description="Helical" evidence="14">
    <location>
        <begin position="195"/>
        <end position="216"/>
    </location>
</feature>
<evidence type="ECO:0000256" key="1">
    <source>
        <dbReference type="ARBA" id="ARBA00004429"/>
    </source>
</evidence>
<dbReference type="Pfam" id="PF18075">
    <property type="entry name" value="FtsX_ECD"/>
    <property type="match status" value="1"/>
</dbReference>
<feature type="transmembrane region" description="Helical" evidence="14">
    <location>
        <begin position="48"/>
        <end position="71"/>
    </location>
</feature>
<evidence type="ECO:0000256" key="9">
    <source>
        <dbReference type="ARBA" id="ARBA00022989"/>
    </source>
</evidence>
<evidence type="ECO:0000256" key="13">
    <source>
        <dbReference type="SAM" id="MobiDB-lite"/>
    </source>
</evidence>
<keyword evidence="6 12" id="KW-0997">Cell inner membrane</keyword>
<evidence type="ECO:0000256" key="3">
    <source>
        <dbReference type="ARBA" id="ARBA00011160"/>
    </source>
</evidence>
<keyword evidence="11 12" id="KW-0131">Cell cycle</keyword>
<dbReference type="Proteomes" id="UP001429601">
    <property type="component" value="Unassembled WGS sequence"/>
</dbReference>
<feature type="transmembrane region" description="Helical" evidence="14">
    <location>
        <begin position="293"/>
        <end position="313"/>
    </location>
</feature>
<dbReference type="EMBL" id="JAAQQR010000002">
    <property type="protein sequence ID" value="NID04585.1"/>
    <property type="molecule type" value="Genomic_DNA"/>
</dbReference>
<name>A0ABX0Q237_9GAMM</name>
<evidence type="ECO:0000313" key="17">
    <source>
        <dbReference type="EMBL" id="NID04585.1"/>
    </source>
</evidence>
<evidence type="ECO:0000259" key="15">
    <source>
        <dbReference type="Pfam" id="PF02687"/>
    </source>
</evidence>
<dbReference type="NCBIfam" id="TIGR00439">
    <property type="entry name" value="FtsX_Gneg"/>
    <property type="match status" value="1"/>
</dbReference>
<gene>
    <name evidence="17" type="ORF">HBF26_06790</name>
</gene>
<dbReference type="InterPro" id="IPR003838">
    <property type="entry name" value="ABC3_permease_C"/>
</dbReference>
<dbReference type="Pfam" id="PF02687">
    <property type="entry name" value="FtsX"/>
    <property type="match status" value="1"/>
</dbReference>
<comment type="function">
    <text evidence="12">Part of the ABC transporter FtsEX involved in cellular division.</text>
</comment>
<evidence type="ECO:0000256" key="14">
    <source>
        <dbReference type="SAM" id="Phobius"/>
    </source>
</evidence>
<evidence type="ECO:0000259" key="16">
    <source>
        <dbReference type="Pfam" id="PF18075"/>
    </source>
</evidence>
<dbReference type="InterPro" id="IPR004513">
    <property type="entry name" value="FtsX"/>
</dbReference>
<feature type="region of interest" description="Disordered" evidence="13">
    <location>
        <begin position="1"/>
        <end position="24"/>
    </location>
</feature>
<dbReference type="InterPro" id="IPR040690">
    <property type="entry name" value="FtsX_ECD"/>
</dbReference>
<evidence type="ECO:0000313" key="18">
    <source>
        <dbReference type="Proteomes" id="UP001429601"/>
    </source>
</evidence>
<organism evidence="17 18">
    <name type="scientific">Luteibacter jiangsuensis</name>
    <dbReference type="NCBI Taxonomy" id="637577"/>
    <lineage>
        <taxon>Bacteria</taxon>
        <taxon>Pseudomonadati</taxon>
        <taxon>Pseudomonadota</taxon>
        <taxon>Gammaproteobacteria</taxon>
        <taxon>Lysobacterales</taxon>
        <taxon>Rhodanobacteraceae</taxon>
        <taxon>Luteibacter</taxon>
    </lineage>
</organism>
<feature type="transmembrane region" description="Helical" evidence="14">
    <location>
        <begin position="247"/>
        <end position="273"/>
    </location>
</feature>
<evidence type="ECO:0000256" key="10">
    <source>
        <dbReference type="ARBA" id="ARBA00023136"/>
    </source>
</evidence>
<evidence type="ECO:0000256" key="11">
    <source>
        <dbReference type="ARBA" id="ARBA00023306"/>
    </source>
</evidence>
<feature type="domain" description="FtsX extracellular" evidence="16">
    <location>
        <begin position="87"/>
        <end position="179"/>
    </location>
</feature>
<evidence type="ECO:0000256" key="6">
    <source>
        <dbReference type="ARBA" id="ARBA00022519"/>
    </source>
</evidence>
<comment type="subunit">
    <text evidence="3">Forms a membrane-associated complex with FtsE.</text>
</comment>
<evidence type="ECO:0000256" key="2">
    <source>
        <dbReference type="ARBA" id="ARBA00007379"/>
    </source>
</evidence>
<evidence type="ECO:0000256" key="4">
    <source>
        <dbReference type="ARBA" id="ARBA00021907"/>
    </source>
</evidence>
<dbReference type="PANTHER" id="PTHR47755">
    <property type="entry name" value="CELL DIVISION PROTEIN FTSX"/>
    <property type="match status" value="1"/>
</dbReference>
<evidence type="ECO:0000256" key="5">
    <source>
        <dbReference type="ARBA" id="ARBA00022475"/>
    </source>
</evidence>
<feature type="domain" description="ABC3 transporter permease C-terminal" evidence="15">
    <location>
        <begin position="202"/>
        <end position="313"/>
    </location>
</feature>
<evidence type="ECO:0000256" key="7">
    <source>
        <dbReference type="ARBA" id="ARBA00022618"/>
    </source>
</evidence>
<dbReference type="PANTHER" id="PTHR47755:SF1">
    <property type="entry name" value="CELL DIVISION PROTEIN FTSX"/>
    <property type="match status" value="1"/>
</dbReference>
<comment type="similarity">
    <text evidence="2 12">Belongs to the ABC-4 integral membrane protein family. FtsX subfamily.</text>
</comment>
<dbReference type="InterPro" id="IPR047590">
    <property type="entry name" value="FtsX_proteobact-type"/>
</dbReference>
<accession>A0ABX0Q237</accession>
<dbReference type="RefSeq" id="WP_167124329.1">
    <property type="nucleotide sequence ID" value="NZ_JAAQQR010000002.1"/>
</dbReference>
<keyword evidence="7 12" id="KW-0132">Cell division</keyword>
<dbReference type="PIRSF" id="PIRSF003097">
    <property type="entry name" value="FtsX"/>
    <property type="match status" value="1"/>
</dbReference>
<keyword evidence="9 14" id="KW-1133">Transmembrane helix</keyword>
<evidence type="ECO:0000256" key="8">
    <source>
        <dbReference type="ARBA" id="ARBA00022692"/>
    </source>
</evidence>
<comment type="subcellular location">
    <subcellularLocation>
        <location evidence="1">Cell inner membrane</location>
        <topology evidence="1">Multi-pass membrane protein</topology>
    </subcellularLocation>
</comment>
<sequence>MNAVRDTRKAPEQPEKTRRSEPRKVGAWREHHLWSMSISLRRLGTRPLGTLLTVAVMGVALALPLTFYLLLGNVQRMGDALGRNQSISAFMKPGQNAAMAETAASALRGRPEVADIVVRTPKDGLAELAEVQGFSGALQSLDANPLPYVLSVQPKPGLSAEDVSRLVESMKATPGVDMVQDTGAWRQRLDALVGVGGRAVALLALLLGIAALLVVGNTIRVDIQSRSAEIGVLLLIGASRPFVRRPYLYAGIWLGFLAGVLAVVLAVVLELAMAGPVGRLAAAYDGSVSFGGLPAWLLLSVPFASAVLGWLGARLVSARQIRRAAAG</sequence>
<reference evidence="17 18" key="1">
    <citation type="journal article" date="2011" name="Curr. Microbiol.">
        <title>Luteibacter jiangsuensis sp. nov.: a methamidophos-degrading bacterium isolated from a methamidophos-manufacturing factory.</title>
        <authorList>
            <person name="Wang L."/>
            <person name="Wang G.L."/>
            <person name="Li S.P."/>
            <person name="Jiang J.D."/>
        </authorList>
    </citation>
    <scope>NUCLEOTIDE SEQUENCE [LARGE SCALE GENOMIC DNA]</scope>
    <source>
        <strain evidence="17 18">CGMCC 1.10133</strain>
    </source>
</reference>
<proteinExistence type="inferred from homology"/>